<dbReference type="Proteomes" id="UP000182444">
    <property type="component" value="Chromosome 1A"/>
</dbReference>
<sequence>MSEFAHEEKFLKAKSSLNIDNIVKLADKILLNPLFAGAALALSYQNGDLYENLPRFAGIAGAGILTTILYFFRVISRRYLKIKGWKLTSRDVAVITGGSNGLGHYIAYELSKRGVRCAILDREKPARTLPGSTYYYCDLTDKTVIDKAFAEVQRDMGPISILVNNAGMMCEQRVQDLNEKLIRNLFEVNIVSHFWTLQAVIPDFLKYKRGWVVSVASTVGLIGPGHMSAYTSSKHAVVGLHDSITHERGLAGKVGTTLVCPGQMNTRLFADLSTPTKFFAPVVESQALAKIIVDNIANGQRGEVIEPLYARLTPLARIVPHWLADFCRWATNLDGCMEEVEHKKVGRGEL</sequence>
<keyword evidence="4" id="KW-0812">Transmembrane</keyword>
<keyword evidence="4" id="KW-0472">Membrane</keyword>
<dbReference type="PANTHER" id="PTHR24322:SF736">
    <property type="entry name" value="RETINOL DEHYDROGENASE 10"/>
    <property type="match status" value="1"/>
</dbReference>
<dbReference type="EMBL" id="KZ858956">
    <property type="protein sequence ID" value="RDW28059.1"/>
    <property type="molecule type" value="Genomic_DNA"/>
</dbReference>
<dbReference type="AlphaFoldDB" id="A0A1D8N5I5"/>
<dbReference type="PRINTS" id="PR00081">
    <property type="entry name" value="GDHRDH"/>
</dbReference>
<dbReference type="PANTHER" id="PTHR24322">
    <property type="entry name" value="PKSB"/>
    <property type="match status" value="1"/>
</dbReference>
<evidence type="ECO:0000313" key="7">
    <source>
        <dbReference type="Proteomes" id="UP000182444"/>
    </source>
</evidence>
<keyword evidence="4" id="KW-1133">Transmembrane helix</keyword>
<reference evidence="6 8" key="2">
    <citation type="submission" date="2018-07" db="EMBL/GenBank/DDBJ databases">
        <title>Draft Genome Assemblies for Five Robust Yarrowia lipolytica Strains Exhibiting High Lipid Production and Pentose Sugar Utilization and Sugar Alcohol Secretion from Undetoxified Lignocellulosic Biomass Hydrolysates.</title>
        <authorList>
            <consortium name="DOE Joint Genome Institute"/>
            <person name="Walker C."/>
            <person name="Ryu S."/>
            <person name="Na H."/>
            <person name="Zane M."/>
            <person name="LaButti K."/>
            <person name="Lipzen A."/>
            <person name="Haridas S."/>
            <person name="Barry K."/>
            <person name="Grigoriev I.V."/>
            <person name="Quarterman J."/>
            <person name="Slininger P."/>
            <person name="Dien B."/>
            <person name="Trinh C.T."/>
        </authorList>
    </citation>
    <scope>NUCLEOTIDE SEQUENCE [LARGE SCALE GENOMIC DNA]</scope>
    <source>
        <strain evidence="6 8">YB392</strain>
    </source>
</reference>
<dbReference type="Pfam" id="PF00106">
    <property type="entry name" value="adh_short"/>
    <property type="match status" value="1"/>
</dbReference>
<dbReference type="InterPro" id="IPR036291">
    <property type="entry name" value="NAD(P)-bd_dom_sf"/>
</dbReference>
<dbReference type="EMBL" id="CP017553">
    <property type="protein sequence ID" value="AOW00889.1"/>
    <property type="molecule type" value="Genomic_DNA"/>
</dbReference>
<dbReference type="OrthoDB" id="10253736at2759"/>
<dbReference type="Gene3D" id="3.40.50.720">
    <property type="entry name" value="NAD(P)-binding Rossmann-like Domain"/>
    <property type="match status" value="1"/>
</dbReference>
<dbReference type="RefSeq" id="XP_500246.1">
    <property type="nucleotide sequence ID" value="XM_500246.1"/>
</dbReference>
<proteinExistence type="inferred from homology"/>
<gene>
    <name evidence="6" type="ORF">B0I71DRAFT_128036</name>
    <name evidence="5" type="ORF">YALI1_A20484g</name>
</gene>
<evidence type="ECO:0000313" key="5">
    <source>
        <dbReference type="EMBL" id="AOW00889.1"/>
    </source>
</evidence>
<dbReference type="SUPFAM" id="SSF51735">
    <property type="entry name" value="NAD(P)-binding Rossmann-fold domains"/>
    <property type="match status" value="1"/>
</dbReference>
<dbReference type="GeneID" id="2906328"/>
<reference evidence="5 7" key="1">
    <citation type="journal article" date="2016" name="PLoS ONE">
        <title>Sequence Assembly of Yarrowia lipolytica Strain W29/CLIB89 Shows Transposable Element Diversity.</title>
        <authorList>
            <person name="Magnan C."/>
            <person name="Yu J."/>
            <person name="Chang I."/>
            <person name="Jahn E."/>
            <person name="Kanomata Y."/>
            <person name="Wu J."/>
            <person name="Zeller M."/>
            <person name="Oakes M."/>
            <person name="Baldi P."/>
            <person name="Sandmeyer S."/>
        </authorList>
    </citation>
    <scope>NUCLEOTIDE SEQUENCE [LARGE SCALE GENOMIC DNA]</scope>
    <source>
        <strain evidence="5">CLIB89</strain>
        <strain evidence="7">CLIB89(W29)</strain>
    </source>
</reference>
<dbReference type="eggNOG" id="KOG1201">
    <property type="taxonomic scope" value="Eukaryota"/>
</dbReference>
<evidence type="ECO:0000256" key="3">
    <source>
        <dbReference type="RuleBase" id="RU000363"/>
    </source>
</evidence>
<organism evidence="5 7">
    <name type="scientific">Yarrowia lipolytica</name>
    <name type="common">Candida lipolytica</name>
    <dbReference type="NCBI Taxonomy" id="4952"/>
    <lineage>
        <taxon>Eukaryota</taxon>
        <taxon>Fungi</taxon>
        <taxon>Dikarya</taxon>
        <taxon>Ascomycota</taxon>
        <taxon>Saccharomycotina</taxon>
        <taxon>Dipodascomycetes</taxon>
        <taxon>Dipodascales</taxon>
        <taxon>Dipodascales incertae sedis</taxon>
        <taxon>Yarrowia</taxon>
    </lineage>
</organism>
<comment type="similarity">
    <text evidence="1 3">Belongs to the short-chain dehydrogenases/reductases (SDR) family.</text>
</comment>
<keyword evidence="2" id="KW-0560">Oxidoreductase</keyword>
<evidence type="ECO:0000313" key="6">
    <source>
        <dbReference type="EMBL" id="RDW28059.1"/>
    </source>
</evidence>
<protein>
    <submittedName>
        <fullName evidence="5">Uncharacterized protein</fullName>
    </submittedName>
</protein>
<evidence type="ECO:0000256" key="1">
    <source>
        <dbReference type="ARBA" id="ARBA00006484"/>
    </source>
</evidence>
<evidence type="ECO:0000313" key="8">
    <source>
        <dbReference type="Proteomes" id="UP000256601"/>
    </source>
</evidence>
<evidence type="ECO:0000256" key="4">
    <source>
        <dbReference type="SAM" id="Phobius"/>
    </source>
</evidence>
<dbReference type="VEuPathDB" id="FungiDB:YALI0_A19536g"/>
<dbReference type="GO" id="GO:0016616">
    <property type="term" value="F:oxidoreductase activity, acting on the CH-OH group of donors, NAD or NADP as acceptor"/>
    <property type="evidence" value="ECO:0007669"/>
    <property type="project" value="TreeGrafter"/>
</dbReference>
<dbReference type="InterPro" id="IPR002347">
    <property type="entry name" value="SDR_fam"/>
</dbReference>
<feature type="transmembrane region" description="Helical" evidence="4">
    <location>
        <begin position="56"/>
        <end position="76"/>
    </location>
</feature>
<dbReference type="OMA" id="MFKDVEP"/>
<name>A0A1D8N5I5_YARLL</name>
<dbReference type="PRINTS" id="PR00080">
    <property type="entry name" value="SDRFAMILY"/>
</dbReference>
<dbReference type="KEGG" id="yli:2906328"/>
<evidence type="ECO:0000256" key="2">
    <source>
        <dbReference type="ARBA" id="ARBA00023002"/>
    </source>
</evidence>
<accession>A0A1D8N5I5</accession>
<dbReference type="VEuPathDB" id="FungiDB:YALI1_A20484g"/>
<dbReference type="Proteomes" id="UP000256601">
    <property type="component" value="Unassembled WGS sequence"/>
</dbReference>